<evidence type="ECO:0000256" key="3">
    <source>
        <dbReference type="ARBA" id="ARBA00022679"/>
    </source>
</evidence>
<evidence type="ECO:0000256" key="1">
    <source>
        <dbReference type="ARBA" id="ARBA00004167"/>
    </source>
</evidence>
<dbReference type="GO" id="GO:0016740">
    <property type="term" value="F:transferase activity"/>
    <property type="evidence" value="ECO:0007669"/>
    <property type="project" value="UniProtKB-KW"/>
</dbReference>
<evidence type="ECO:0000256" key="8">
    <source>
        <dbReference type="ARBA" id="ARBA00022833"/>
    </source>
</evidence>
<dbReference type="EMBL" id="GBEZ01003760">
    <property type="protein sequence ID" value="JAC81402.1"/>
    <property type="molecule type" value="Transcribed_RNA"/>
</dbReference>
<dbReference type="PROSITE" id="PS50089">
    <property type="entry name" value="ZF_RING_2"/>
    <property type="match status" value="1"/>
</dbReference>
<comment type="subcellular location">
    <subcellularLocation>
        <location evidence="1">Membrane</location>
        <topology evidence="1">Single-pass membrane protein</topology>
    </subcellularLocation>
</comment>
<evidence type="ECO:0000256" key="4">
    <source>
        <dbReference type="ARBA" id="ARBA00022692"/>
    </source>
</evidence>
<comment type="pathway">
    <text evidence="2">Protein modification; protein ubiquitination.</text>
</comment>
<evidence type="ECO:0000256" key="2">
    <source>
        <dbReference type="ARBA" id="ARBA00004906"/>
    </source>
</evidence>
<gene>
    <name evidence="15" type="primary">RLIM</name>
    <name evidence="15" type="ORF">TSPGSL018_8015</name>
</gene>
<evidence type="ECO:0000256" key="13">
    <source>
        <dbReference type="SAM" id="Phobius"/>
    </source>
</evidence>
<dbReference type="CDD" id="cd16454">
    <property type="entry name" value="RING-H2_PA-TM-RING"/>
    <property type="match status" value="1"/>
</dbReference>
<feature type="compositionally biased region" description="Low complexity" evidence="12">
    <location>
        <begin position="209"/>
        <end position="224"/>
    </location>
</feature>
<dbReference type="InterPro" id="IPR001841">
    <property type="entry name" value="Znf_RING"/>
</dbReference>
<evidence type="ECO:0000256" key="7">
    <source>
        <dbReference type="ARBA" id="ARBA00022786"/>
    </source>
</evidence>
<protein>
    <submittedName>
        <fullName evidence="15">E3 ubiquitin-protein ligase RLIM</fullName>
    </submittedName>
</protein>
<keyword evidence="9 13" id="KW-1133">Transmembrane helix</keyword>
<evidence type="ECO:0000256" key="6">
    <source>
        <dbReference type="ARBA" id="ARBA00022771"/>
    </source>
</evidence>
<dbReference type="PANTHER" id="PTHR45768:SF18">
    <property type="entry name" value="RING-H2 FINGER PROTEIN ATL47-RELATED"/>
    <property type="match status" value="1"/>
</dbReference>
<feature type="domain" description="RING-type" evidence="14">
    <location>
        <begin position="145"/>
        <end position="186"/>
    </location>
</feature>
<reference evidence="15" key="1">
    <citation type="submission" date="2014-05" db="EMBL/GenBank/DDBJ databases">
        <title>The transcriptome of the halophilic microalga Tetraselmis sp. GSL018 isolated from the Great Salt Lake, Utah.</title>
        <authorList>
            <person name="Jinkerson R.E."/>
            <person name="D'Adamo S."/>
            <person name="Posewitz M.C."/>
        </authorList>
    </citation>
    <scope>NUCLEOTIDE SEQUENCE</scope>
    <source>
        <strain evidence="15">GSL018</strain>
    </source>
</reference>
<keyword evidence="5" id="KW-0479">Metal-binding</keyword>
<evidence type="ECO:0000256" key="10">
    <source>
        <dbReference type="ARBA" id="ARBA00023136"/>
    </source>
</evidence>
<evidence type="ECO:0000256" key="11">
    <source>
        <dbReference type="PROSITE-ProRule" id="PRU00175"/>
    </source>
</evidence>
<dbReference type="GO" id="GO:0016020">
    <property type="term" value="C:membrane"/>
    <property type="evidence" value="ECO:0007669"/>
    <property type="project" value="UniProtKB-SubCell"/>
</dbReference>
<dbReference type="SUPFAM" id="SSF57850">
    <property type="entry name" value="RING/U-box"/>
    <property type="match status" value="1"/>
</dbReference>
<proteinExistence type="predicted"/>
<organism evidence="15">
    <name type="scientific">Tetraselmis sp. GSL018</name>
    <dbReference type="NCBI Taxonomy" id="582737"/>
    <lineage>
        <taxon>Eukaryota</taxon>
        <taxon>Viridiplantae</taxon>
        <taxon>Chlorophyta</taxon>
        <taxon>core chlorophytes</taxon>
        <taxon>Chlorodendrophyceae</taxon>
        <taxon>Chlorodendrales</taxon>
        <taxon>Chlorodendraceae</taxon>
        <taxon>Tetraselmis</taxon>
    </lineage>
</organism>
<evidence type="ECO:0000256" key="12">
    <source>
        <dbReference type="SAM" id="MobiDB-lite"/>
    </source>
</evidence>
<keyword evidence="8" id="KW-0862">Zinc</keyword>
<dbReference type="Pfam" id="PF13639">
    <property type="entry name" value="zf-RING_2"/>
    <property type="match status" value="1"/>
</dbReference>
<keyword evidence="3" id="KW-0808">Transferase</keyword>
<evidence type="ECO:0000313" key="15">
    <source>
        <dbReference type="EMBL" id="JAC81402.1"/>
    </source>
</evidence>
<dbReference type="PANTHER" id="PTHR45768">
    <property type="entry name" value="E3 UBIQUITIN-PROTEIN LIGASE RNF13-LIKE"/>
    <property type="match status" value="1"/>
</dbReference>
<feature type="transmembrane region" description="Helical" evidence="13">
    <location>
        <begin position="50"/>
        <end position="76"/>
    </location>
</feature>
<evidence type="ECO:0000259" key="14">
    <source>
        <dbReference type="PROSITE" id="PS50089"/>
    </source>
</evidence>
<keyword evidence="7" id="KW-0833">Ubl conjugation pathway</keyword>
<sequence>MTYLIQTNFSMNTTANSTLWNPPQNTTLSRDRARHEDFSTLSPLFFIPRAVTISLLVLSFLLVSTCGLLLCKLVLWARRRRRQSSRAASTGQENAVELEMVLSLESGKYQDIVTTSFRERHGGQDHQLDNHQFAEAGEATAGSTCSVCICDFASEDMVRRLPCGHVFHTGCVDPWLQQRATCPTCRWSMVAAGDASSPEESPGNRRAAGEAAAAAPGPVTADAGSSATVATARSGLRLLLR</sequence>
<evidence type="ECO:0000256" key="5">
    <source>
        <dbReference type="ARBA" id="ARBA00022723"/>
    </source>
</evidence>
<name>A0A061S894_9CHLO</name>
<dbReference type="Gene3D" id="3.30.40.10">
    <property type="entry name" value="Zinc/RING finger domain, C3HC4 (zinc finger)"/>
    <property type="match status" value="1"/>
</dbReference>
<keyword evidence="4 13" id="KW-0812">Transmembrane</keyword>
<dbReference type="SMART" id="SM00184">
    <property type="entry name" value="RING"/>
    <property type="match status" value="1"/>
</dbReference>
<accession>A0A061S894</accession>
<dbReference type="AlphaFoldDB" id="A0A061S894"/>
<feature type="region of interest" description="Disordered" evidence="12">
    <location>
        <begin position="193"/>
        <end position="228"/>
    </location>
</feature>
<dbReference type="GO" id="GO:0008270">
    <property type="term" value="F:zinc ion binding"/>
    <property type="evidence" value="ECO:0007669"/>
    <property type="project" value="UniProtKB-KW"/>
</dbReference>
<keyword evidence="6 11" id="KW-0863">Zinc-finger</keyword>
<keyword evidence="10 13" id="KW-0472">Membrane</keyword>
<dbReference type="InterPro" id="IPR013083">
    <property type="entry name" value="Znf_RING/FYVE/PHD"/>
</dbReference>
<evidence type="ECO:0000256" key="9">
    <source>
        <dbReference type="ARBA" id="ARBA00022989"/>
    </source>
</evidence>